<reference evidence="2 3" key="1">
    <citation type="submission" date="2019-02" db="EMBL/GenBank/DDBJ databases">
        <title>Deep-cultivation of Planctomycetes and their phenomic and genomic characterization uncovers novel biology.</title>
        <authorList>
            <person name="Wiegand S."/>
            <person name="Jogler M."/>
            <person name="Boedeker C."/>
            <person name="Pinto D."/>
            <person name="Vollmers J."/>
            <person name="Rivas-Marin E."/>
            <person name="Kohn T."/>
            <person name="Peeters S.H."/>
            <person name="Heuer A."/>
            <person name="Rast P."/>
            <person name="Oberbeckmann S."/>
            <person name="Bunk B."/>
            <person name="Jeske O."/>
            <person name="Meyerdierks A."/>
            <person name="Storesund J.E."/>
            <person name="Kallscheuer N."/>
            <person name="Luecker S."/>
            <person name="Lage O.M."/>
            <person name="Pohl T."/>
            <person name="Merkel B.J."/>
            <person name="Hornburger P."/>
            <person name="Mueller R.-W."/>
            <person name="Bruemmer F."/>
            <person name="Labrenz M."/>
            <person name="Spormann A.M."/>
            <person name="Op Den Camp H."/>
            <person name="Overmann J."/>
            <person name="Amann R."/>
            <person name="Jetten M.S.M."/>
            <person name="Mascher T."/>
            <person name="Medema M.H."/>
            <person name="Devos D.P."/>
            <person name="Kaster A.-K."/>
            <person name="Ovreas L."/>
            <person name="Rohde M."/>
            <person name="Galperin M.Y."/>
            <person name="Jogler C."/>
        </authorList>
    </citation>
    <scope>NUCLEOTIDE SEQUENCE [LARGE SCALE GENOMIC DNA]</scope>
    <source>
        <strain evidence="2 3">Pan54</strain>
    </source>
</reference>
<evidence type="ECO:0000313" key="2">
    <source>
        <dbReference type="EMBL" id="TWT62469.1"/>
    </source>
</evidence>
<dbReference type="Pfam" id="PF00873">
    <property type="entry name" value="ACR_tran"/>
    <property type="match status" value="2"/>
</dbReference>
<dbReference type="SUPFAM" id="SSF82714">
    <property type="entry name" value="Multidrug efflux transporter AcrB TolC docking domain, DN and DC subdomains"/>
    <property type="match status" value="1"/>
</dbReference>
<dbReference type="EMBL" id="SJPG01000001">
    <property type="protein sequence ID" value="TWT62469.1"/>
    <property type="molecule type" value="Genomic_DNA"/>
</dbReference>
<dbReference type="Gene3D" id="3.30.70.1320">
    <property type="entry name" value="Multidrug efflux transporter AcrB pore domain like"/>
    <property type="match status" value="2"/>
</dbReference>
<dbReference type="PRINTS" id="PR00702">
    <property type="entry name" value="ACRIFLAVINRP"/>
</dbReference>
<keyword evidence="1" id="KW-0812">Transmembrane</keyword>
<name>A0A5C5XID7_9PLAN</name>
<feature type="transmembrane region" description="Helical" evidence="1">
    <location>
        <begin position="589"/>
        <end position="615"/>
    </location>
</feature>
<dbReference type="InterPro" id="IPR027463">
    <property type="entry name" value="AcrB_DN_DC_subdom"/>
</dbReference>
<evidence type="ECO:0000256" key="1">
    <source>
        <dbReference type="SAM" id="Phobius"/>
    </source>
</evidence>
<accession>A0A5C5XID7</accession>
<dbReference type="Gene3D" id="1.20.1640.10">
    <property type="entry name" value="Multidrug efflux transporter AcrB transmembrane domain"/>
    <property type="match status" value="3"/>
</dbReference>
<dbReference type="Proteomes" id="UP000316095">
    <property type="component" value="Unassembled WGS sequence"/>
</dbReference>
<dbReference type="Gene3D" id="3.30.70.1440">
    <property type="entry name" value="Multidrug efflux transporter AcrB pore domain"/>
    <property type="match status" value="1"/>
</dbReference>
<dbReference type="Gene3D" id="3.30.2090.10">
    <property type="entry name" value="Multidrug efflux transporter AcrB TolC docking domain, DN and DC subdomains"/>
    <property type="match status" value="2"/>
</dbReference>
<feature type="transmembrane region" description="Helical" evidence="1">
    <location>
        <begin position="424"/>
        <end position="448"/>
    </location>
</feature>
<feature type="transmembrane region" description="Helical" evidence="1">
    <location>
        <begin position="941"/>
        <end position="963"/>
    </location>
</feature>
<dbReference type="GO" id="GO:0005886">
    <property type="term" value="C:plasma membrane"/>
    <property type="evidence" value="ECO:0007669"/>
    <property type="project" value="TreeGrafter"/>
</dbReference>
<feature type="transmembrane region" description="Helical" evidence="1">
    <location>
        <begin position="387"/>
        <end position="404"/>
    </location>
</feature>
<feature type="transmembrane region" description="Helical" evidence="1">
    <location>
        <begin position="970"/>
        <end position="989"/>
    </location>
</feature>
<keyword evidence="1" id="KW-1133">Transmembrane helix</keyword>
<dbReference type="RefSeq" id="WP_146504319.1">
    <property type="nucleotide sequence ID" value="NZ_SJPG01000001.1"/>
</dbReference>
<comment type="caution">
    <text evidence="2">The sequence shown here is derived from an EMBL/GenBank/DDBJ whole genome shotgun (WGS) entry which is preliminary data.</text>
</comment>
<dbReference type="SUPFAM" id="SSF82693">
    <property type="entry name" value="Multidrug efflux transporter AcrB pore domain, PN1, PN2, PC1 and PC2 subdomains"/>
    <property type="match status" value="3"/>
</dbReference>
<dbReference type="GO" id="GO:0042910">
    <property type="term" value="F:xenobiotic transmembrane transporter activity"/>
    <property type="evidence" value="ECO:0007669"/>
    <property type="project" value="TreeGrafter"/>
</dbReference>
<evidence type="ECO:0000313" key="3">
    <source>
        <dbReference type="Proteomes" id="UP000316095"/>
    </source>
</evidence>
<feature type="transmembrane region" description="Helical" evidence="1">
    <location>
        <begin position="1040"/>
        <end position="1061"/>
    </location>
</feature>
<feature type="transmembrane region" description="Helical" evidence="1">
    <location>
        <begin position="479"/>
        <end position="499"/>
    </location>
</feature>
<feature type="transmembrane region" description="Helical" evidence="1">
    <location>
        <begin position="12"/>
        <end position="33"/>
    </location>
</feature>
<keyword evidence="3" id="KW-1185">Reference proteome</keyword>
<feature type="transmembrane region" description="Helical" evidence="1">
    <location>
        <begin position="511"/>
        <end position="534"/>
    </location>
</feature>
<sequence>MSLPRFSVNNSVLVNMLMLLLLFAGTALAFTLVREMFPETRPDQVMISVVYPAVQPDELEKAVTIKIEEAIRDLEDIEKVESTVQEGMSQTVATLYNEVDDIDTVRDEIDAEVRAINNELPDDIETITVRNVEPMLPVLSVSLFGEGSEASLKKAARDLRDELLELPGVSDITISGIRDDEISVEVRPLMLFEYDLTLEEVAAAIRASNLDVSAGNLKGPRANVNVRTLGEEIEGSELGDIVVKNTPSGKKIYLRDVAEIRDDFVDVDIESYFEGKPSVTLIIQKTKSQDAIQIANLVRAFVKGKQREEFDAYGMQAAAKQPWLTRPFAIAIAQFSKFINTISGRPDPQAIYDHSYENPFSHNYEIAMHGDLSRFIRGRLDLMTRNGMSGLVLVLISLILFLNWRVAFWAGMGLPISFMGTFLVMWLFGVSINLLSMFGLIIVLGIIVDDAIVIGENIFRHVEEGEEPTEAAVKGAEEVMWPVIVAVSTTIAGFAPLLFIKGRIGDFMRELPLVVLAALSVSLIEALLILPAHLKHLKKPDHKKHEEKLSKSGIGRIWSKVEAFQERIMQNVLMRVYETILRGAMKWRYVTIAAAMAMVMMSLGLVIGGIVPFVFIQKMDSETITADVELPIGTVVDTTRDTMIRISEFVKDVPEVTSIQTTVGSQINLGGTGASAGSQQSHLGQVIVELMEADERERKGLRSSEELLVAFRKMTETLSGVNSVKWEAMNGGPAGKDIEIKVTGNNFEELLEVTNAMKNELASYDGVVDLDDDYDIGKREVQLRLLPSARSTGITVNELGGFVRHALYGVEARRVTRNREDVKIMVRLPEEFRSEVYNLEALRIPRPVNPLNAVAMNDEAGFRWIPISEVAELKETRSYTSIHRSQQRRSISIYGDVDATANNANAVMTQFQSDFVPRMLREHPGIIIDFSGTTEEQQKSFSSLGLAMPAAFLMIYMMLAGLFKSYFQPLVVMSAIPFGILGAIIGHWITGNPITILSCIGFLALSGILVNDSLVLVDFINTRLKRGIDPLEANVMGAKLRLRAILLTTLTTAAGLTPLMFETSFQAKFLIPMAVTLTYGLIFATALTLIIVPCLNMIFIDIFAALDRFRASLGLTHEDVALVYAATTSGGESE</sequence>
<keyword evidence="1" id="KW-0472">Membrane</keyword>
<dbReference type="InterPro" id="IPR001036">
    <property type="entry name" value="Acrflvin-R"/>
</dbReference>
<feature type="transmembrane region" description="Helical" evidence="1">
    <location>
        <begin position="995"/>
        <end position="1020"/>
    </location>
</feature>
<feature type="transmembrane region" description="Helical" evidence="1">
    <location>
        <begin position="1081"/>
        <end position="1106"/>
    </location>
</feature>
<dbReference type="PANTHER" id="PTHR32063">
    <property type="match status" value="1"/>
</dbReference>
<gene>
    <name evidence="2" type="primary">bepE_1</name>
    <name evidence="2" type="ORF">Pan54_32110</name>
</gene>
<dbReference type="SUPFAM" id="SSF82866">
    <property type="entry name" value="Multidrug efflux transporter AcrB transmembrane domain"/>
    <property type="match status" value="2"/>
</dbReference>
<proteinExistence type="predicted"/>
<dbReference type="Gene3D" id="3.30.70.1430">
    <property type="entry name" value="Multidrug efflux transporter AcrB pore domain"/>
    <property type="match status" value="2"/>
</dbReference>
<dbReference type="OrthoDB" id="9806532at2"/>
<dbReference type="PANTHER" id="PTHR32063:SF33">
    <property type="entry name" value="RND SUPERFAMILY EFFLUX PUMP PERMEASE COMPONENT"/>
    <property type="match status" value="1"/>
</dbReference>
<dbReference type="AlphaFoldDB" id="A0A5C5XID7"/>
<protein>
    <submittedName>
        <fullName evidence="2">Efflux pump membrane transporter BepE</fullName>
    </submittedName>
</protein>
<organism evidence="2 3">
    <name type="scientific">Rubinisphaera italica</name>
    <dbReference type="NCBI Taxonomy" id="2527969"/>
    <lineage>
        <taxon>Bacteria</taxon>
        <taxon>Pseudomonadati</taxon>
        <taxon>Planctomycetota</taxon>
        <taxon>Planctomycetia</taxon>
        <taxon>Planctomycetales</taxon>
        <taxon>Planctomycetaceae</taxon>
        <taxon>Rubinisphaera</taxon>
    </lineage>
</organism>